<dbReference type="GO" id="GO:0000981">
    <property type="term" value="F:DNA-binding transcription factor activity, RNA polymerase II-specific"/>
    <property type="evidence" value="ECO:0007669"/>
    <property type="project" value="TreeGrafter"/>
</dbReference>
<keyword evidence="7" id="KW-0805">Transcription regulation</keyword>
<keyword evidence="9" id="KW-0804">Transcription</keyword>
<feature type="compositionally biased region" description="Polar residues" evidence="12">
    <location>
        <begin position="661"/>
        <end position="678"/>
    </location>
</feature>
<dbReference type="PANTHER" id="PTHR24381:SF393">
    <property type="entry name" value="CHROMATIN-LINKED ADAPTOR FOR MSL PROTEINS, ISOFORM B"/>
    <property type="match status" value="1"/>
</dbReference>
<evidence type="ECO:0000256" key="11">
    <source>
        <dbReference type="PROSITE-ProRule" id="PRU00042"/>
    </source>
</evidence>
<dbReference type="InterPro" id="IPR013087">
    <property type="entry name" value="Znf_C2H2_type"/>
</dbReference>
<feature type="region of interest" description="Disordered" evidence="12">
    <location>
        <begin position="116"/>
        <end position="235"/>
    </location>
</feature>
<keyword evidence="3" id="KW-0479">Metal-binding</keyword>
<organism evidence="14 15">
    <name type="scientific">Calicophoron daubneyi</name>
    <name type="common">Rumen fluke</name>
    <name type="synonym">Paramphistomum daubneyi</name>
    <dbReference type="NCBI Taxonomy" id="300641"/>
    <lineage>
        <taxon>Eukaryota</taxon>
        <taxon>Metazoa</taxon>
        <taxon>Spiralia</taxon>
        <taxon>Lophotrochozoa</taxon>
        <taxon>Platyhelminthes</taxon>
        <taxon>Trematoda</taxon>
        <taxon>Digenea</taxon>
        <taxon>Plagiorchiida</taxon>
        <taxon>Pronocephalata</taxon>
        <taxon>Paramphistomoidea</taxon>
        <taxon>Paramphistomidae</taxon>
        <taxon>Calicophoron</taxon>
    </lineage>
</organism>
<dbReference type="Proteomes" id="UP001497525">
    <property type="component" value="Unassembled WGS sequence"/>
</dbReference>
<dbReference type="PROSITE" id="PS50157">
    <property type="entry name" value="ZINC_FINGER_C2H2_2"/>
    <property type="match status" value="5"/>
</dbReference>
<dbReference type="Pfam" id="PF00096">
    <property type="entry name" value="zf-C2H2"/>
    <property type="match status" value="1"/>
</dbReference>
<dbReference type="SMART" id="SM00355">
    <property type="entry name" value="ZnF_C2H2"/>
    <property type="match status" value="7"/>
</dbReference>
<evidence type="ECO:0000259" key="13">
    <source>
        <dbReference type="PROSITE" id="PS50157"/>
    </source>
</evidence>
<dbReference type="AlphaFoldDB" id="A0AAV2TE38"/>
<name>A0AAV2TE38_CALDB</name>
<feature type="region of interest" description="Disordered" evidence="12">
    <location>
        <begin position="495"/>
        <end position="730"/>
    </location>
</feature>
<evidence type="ECO:0000256" key="4">
    <source>
        <dbReference type="ARBA" id="ARBA00022737"/>
    </source>
</evidence>
<feature type="region of interest" description="Disordered" evidence="12">
    <location>
        <begin position="902"/>
        <end position="921"/>
    </location>
</feature>
<keyword evidence="8" id="KW-0238">DNA-binding</keyword>
<feature type="compositionally biased region" description="Basic and acidic residues" evidence="12">
    <location>
        <begin position="519"/>
        <end position="565"/>
    </location>
</feature>
<evidence type="ECO:0000256" key="6">
    <source>
        <dbReference type="ARBA" id="ARBA00022833"/>
    </source>
</evidence>
<feature type="domain" description="C2H2-type" evidence="13">
    <location>
        <begin position="415"/>
        <end position="443"/>
    </location>
</feature>
<dbReference type="PANTHER" id="PTHR24381">
    <property type="entry name" value="ZINC FINGER PROTEIN"/>
    <property type="match status" value="1"/>
</dbReference>
<dbReference type="SUPFAM" id="SSF57667">
    <property type="entry name" value="beta-beta-alpha zinc fingers"/>
    <property type="match status" value="3"/>
</dbReference>
<feature type="region of interest" description="Disordered" evidence="12">
    <location>
        <begin position="758"/>
        <end position="781"/>
    </location>
</feature>
<dbReference type="FunFam" id="3.30.160.60:FF:000145">
    <property type="entry name" value="Zinc finger protein 574"/>
    <property type="match status" value="1"/>
</dbReference>
<dbReference type="GO" id="GO:0005634">
    <property type="term" value="C:nucleus"/>
    <property type="evidence" value="ECO:0007669"/>
    <property type="project" value="UniProtKB-SubCell"/>
</dbReference>
<evidence type="ECO:0000256" key="5">
    <source>
        <dbReference type="ARBA" id="ARBA00022771"/>
    </source>
</evidence>
<dbReference type="PROSITE" id="PS00028">
    <property type="entry name" value="ZINC_FINGER_C2H2_1"/>
    <property type="match status" value="5"/>
</dbReference>
<comment type="function">
    <text evidence="1">May be involved in transcriptional regulation.</text>
</comment>
<keyword evidence="10" id="KW-0539">Nucleus</keyword>
<comment type="caution">
    <text evidence="14">The sequence shown here is derived from an EMBL/GenBank/DDBJ whole genome shotgun (WGS) entry which is preliminary data.</text>
</comment>
<reference evidence="14" key="1">
    <citation type="submission" date="2024-06" db="EMBL/GenBank/DDBJ databases">
        <authorList>
            <person name="Liu X."/>
            <person name="Lenzi L."/>
            <person name="Haldenby T S."/>
            <person name="Uol C."/>
        </authorList>
    </citation>
    <scope>NUCLEOTIDE SEQUENCE</scope>
</reference>
<evidence type="ECO:0000313" key="15">
    <source>
        <dbReference type="Proteomes" id="UP001497525"/>
    </source>
</evidence>
<feature type="compositionally biased region" description="Polar residues" evidence="12">
    <location>
        <begin position="123"/>
        <end position="140"/>
    </location>
</feature>
<keyword evidence="6" id="KW-0862">Zinc</keyword>
<evidence type="ECO:0000313" key="14">
    <source>
        <dbReference type="EMBL" id="CAL5134703.1"/>
    </source>
</evidence>
<feature type="region of interest" description="Disordered" evidence="12">
    <location>
        <begin position="1025"/>
        <end position="1050"/>
    </location>
</feature>
<evidence type="ECO:0000256" key="9">
    <source>
        <dbReference type="ARBA" id="ARBA00023163"/>
    </source>
</evidence>
<evidence type="ECO:0000256" key="12">
    <source>
        <dbReference type="SAM" id="MobiDB-lite"/>
    </source>
</evidence>
<protein>
    <recommendedName>
        <fullName evidence="13">C2H2-type domain-containing protein</fullName>
    </recommendedName>
</protein>
<feature type="domain" description="C2H2-type" evidence="13">
    <location>
        <begin position="258"/>
        <end position="285"/>
    </location>
</feature>
<feature type="compositionally biased region" description="Polar residues" evidence="12">
    <location>
        <begin position="1031"/>
        <end position="1050"/>
    </location>
</feature>
<gene>
    <name evidence="14" type="ORF">CDAUBV1_LOCUS8677</name>
</gene>
<feature type="compositionally biased region" description="Basic and acidic residues" evidence="12">
    <location>
        <begin position="766"/>
        <end position="781"/>
    </location>
</feature>
<feature type="compositionally biased region" description="Basic and acidic residues" evidence="12">
    <location>
        <begin position="911"/>
        <end position="920"/>
    </location>
</feature>
<dbReference type="Gene3D" id="3.30.160.60">
    <property type="entry name" value="Classic Zinc Finger"/>
    <property type="match status" value="4"/>
</dbReference>
<feature type="compositionally biased region" description="Low complexity" evidence="12">
    <location>
        <begin position="151"/>
        <end position="197"/>
    </location>
</feature>
<dbReference type="EMBL" id="CAXLJL010000223">
    <property type="protein sequence ID" value="CAL5134703.1"/>
    <property type="molecule type" value="Genomic_DNA"/>
</dbReference>
<feature type="compositionally biased region" description="Basic and acidic residues" evidence="12">
    <location>
        <begin position="709"/>
        <end position="718"/>
    </location>
</feature>
<evidence type="ECO:0000256" key="7">
    <source>
        <dbReference type="ARBA" id="ARBA00023015"/>
    </source>
</evidence>
<comment type="subcellular location">
    <subcellularLocation>
        <location evidence="2">Nucleus</location>
    </subcellularLocation>
</comment>
<proteinExistence type="predicted"/>
<evidence type="ECO:0000256" key="3">
    <source>
        <dbReference type="ARBA" id="ARBA00022723"/>
    </source>
</evidence>
<feature type="domain" description="C2H2-type" evidence="13">
    <location>
        <begin position="314"/>
        <end position="341"/>
    </location>
</feature>
<accession>A0AAV2TE38</accession>
<feature type="compositionally biased region" description="Basic and acidic residues" evidence="12">
    <location>
        <begin position="680"/>
        <end position="690"/>
    </location>
</feature>
<feature type="region of interest" description="Disordered" evidence="12">
    <location>
        <begin position="1"/>
        <end position="34"/>
    </location>
</feature>
<feature type="compositionally biased region" description="Basic and acidic residues" evidence="12">
    <location>
        <begin position="616"/>
        <end position="642"/>
    </location>
</feature>
<evidence type="ECO:0000256" key="1">
    <source>
        <dbReference type="ARBA" id="ARBA00003767"/>
    </source>
</evidence>
<evidence type="ECO:0000256" key="2">
    <source>
        <dbReference type="ARBA" id="ARBA00004123"/>
    </source>
</evidence>
<feature type="domain" description="C2H2-type" evidence="13">
    <location>
        <begin position="444"/>
        <end position="472"/>
    </location>
</feature>
<sequence>MPRFKATPQQFFVASDSEETESDGSSDKSVDNGCAQGTLTVRQEQLTTASVPNLINEGPPIQVASSSSVLSAGCLPTLNTTTLLSQAAAIAVMTTAPPLSKPVQLPSPPIPPLGLPQLPILNVQPSKGENTPTEPGTLVTSEKRPATKTLSAEQKPSSPSKSAAKPSSEAVPKPSKIPHTPSKSSSQSAPKSPTQSALKPEPEPLAKTKPVASETKNKKKKKKSHTDRGFVPCPQCKKSLRRSSLREHMDRHNNSGNFPCSICLKKFSRSSVLEKHMRIHTGERPFRCNLCSNSYKQQVQLNEHMRSHTGTRPFICRLCGFSMASKSLLNRHLRAHGIEENPNSATGLWYKSNVKGEEVVNIAGAVGLVVTCAQNSEQDKPSRHIATALTLKDGSKLSLQPTALAKELAERGRKYLCESCPAGFPSNQSLRSHRITVHGASNPHKCPSCDASFGSYKILAEHRRKKHPQICPLCSKQMPQRHRWVLEVHIRDEHPGVSPTEVIGPNALAKSYPASKSANKSEESSLGEREQPSPTKPKERARGSKRSSEKTTTESRKSKRFRPEETSNCSSGDTMDETAPTADESGQMSITTGCGGHDARDQENGEQSQETPSVPKGKEVSEQSDCSEKHRENDEAALRDPGRQCVASWIEPSLEEKNRRFPSTSDTDSQENGKTCTIDSGKRNRTETGKNKSNTTDLKPSEDTGTEGSEVKSTEGTKKGGITHTKSKMINNGNRCEANDIQEPDAAKCLENELQGGRFQSDNTDAEVHEANKTKEQVKDSRESGFVSMAILGTNCLETGLIQCSDEEINHQEVVETEVNSIQNIQKHLVFMAINTNNPSCQEWHNGNNTKGRVLTSLNADKNGVSLRDMPEECASFFCKRPLQTESLVEVDENPACRTNKDMQESCSSANHDKTPDVSRLDTGNMGRSEMGGGLSSTYDQPGVNCSSSTWQSISDAQRHKDSIREAKISSVDCIGHMTVNSQESHGLSLTTDEIQDGFSNAKKYQERAEILGDRQCKSNIETHVIDGEHPSNTSNSPVEDTVSDTQPSAVQDERMCVLPGENCVRNGVCKPVFAPRGSIGNTLASDPNNSLQMMASTAKLSEPSDRNRKG</sequence>
<feature type="domain" description="C2H2-type" evidence="13">
    <location>
        <begin position="286"/>
        <end position="313"/>
    </location>
</feature>
<evidence type="ECO:0000256" key="8">
    <source>
        <dbReference type="ARBA" id="ARBA00023125"/>
    </source>
</evidence>
<keyword evidence="4" id="KW-0677">Repeat</keyword>
<dbReference type="FunFam" id="3.30.160.60:FF:000097">
    <property type="entry name" value="Zinc finger protein"/>
    <property type="match status" value="1"/>
</dbReference>
<dbReference type="InterPro" id="IPR036236">
    <property type="entry name" value="Znf_C2H2_sf"/>
</dbReference>
<dbReference type="GO" id="GO:0008270">
    <property type="term" value="F:zinc ion binding"/>
    <property type="evidence" value="ECO:0007669"/>
    <property type="project" value="UniProtKB-KW"/>
</dbReference>
<evidence type="ECO:0000256" key="10">
    <source>
        <dbReference type="ARBA" id="ARBA00023242"/>
    </source>
</evidence>
<keyword evidence="5 11" id="KW-0863">Zinc-finger</keyword>
<dbReference type="Pfam" id="PF13912">
    <property type="entry name" value="zf-C2H2_6"/>
    <property type="match status" value="3"/>
</dbReference>
<dbReference type="GO" id="GO:0000977">
    <property type="term" value="F:RNA polymerase II transcription regulatory region sequence-specific DNA binding"/>
    <property type="evidence" value="ECO:0007669"/>
    <property type="project" value="TreeGrafter"/>
</dbReference>